<evidence type="ECO:0000259" key="7">
    <source>
        <dbReference type="PROSITE" id="PS51935"/>
    </source>
</evidence>
<dbReference type="EMBL" id="JAAFYZ010000079">
    <property type="protein sequence ID" value="MBS2549683.1"/>
    <property type="molecule type" value="Genomic_DNA"/>
</dbReference>
<comment type="similarity">
    <text evidence="1">Belongs to the peptidase C40 family.</text>
</comment>
<evidence type="ECO:0000256" key="4">
    <source>
        <dbReference type="ARBA" id="ARBA00022807"/>
    </source>
</evidence>
<feature type="signal peptide" evidence="6">
    <location>
        <begin position="1"/>
        <end position="29"/>
    </location>
</feature>
<proteinExistence type="inferred from homology"/>
<evidence type="ECO:0000256" key="6">
    <source>
        <dbReference type="SAM" id="SignalP"/>
    </source>
</evidence>
<keyword evidence="9" id="KW-1185">Reference proteome</keyword>
<evidence type="ECO:0000256" key="5">
    <source>
        <dbReference type="SAM" id="MobiDB-lite"/>
    </source>
</evidence>
<dbReference type="Proteomes" id="UP000730482">
    <property type="component" value="Unassembled WGS sequence"/>
</dbReference>
<sequence length="424" mass="43309">MRGRGNGRRATLVTATVLAAVLLSTVAYADPSTPVIPGQGDIDRAKADVRDRQSAADRIQAALDAADGRLRSLQASAGLAAEAYDTAVAQAATAAQAADAARTAAAAALDAQHQAEQRLGAFAAETYRQGPDMAAALTLLHAGSLHDFAVQRQALANHDAAEALAVADARQATKAAAAAGQQADRTAADQRRAQARAQSALDAARAAAAGAQRQLAGIQAQRDGLVRELAAAQGVEVGLEQQRQTGLAEVAAQQAAAAAAARSAAAAAASGASQARAQAVAGGGGGALSAPSAGLEGPVPSADGAVRLMLNYIYAQLGKPYVWGGAGPDVFDCSGLAMRGLEAGGWSFPHPAQWQYLAMHPLTYSQLRPGDLVFWAEDGSDPHTIYHEAVYIGNDRIIQAPHPGGVVEQQSLWINGTPSFYGRP</sequence>
<name>A0ABS5KUE6_9ACTN</name>
<dbReference type="InterPro" id="IPR038765">
    <property type="entry name" value="Papain-like_cys_pep_sf"/>
</dbReference>
<dbReference type="RefSeq" id="WP_212011241.1">
    <property type="nucleotide sequence ID" value="NZ_JAAFYZ010000079.1"/>
</dbReference>
<evidence type="ECO:0000256" key="3">
    <source>
        <dbReference type="ARBA" id="ARBA00022801"/>
    </source>
</evidence>
<evidence type="ECO:0000256" key="2">
    <source>
        <dbReference type="ARBA" id="ARBA00022670"/>
    </source>
</evidence>
<feature type="chain" id="PRO_5046817933" evidence="6">
    <location>
        <begin position="30"/>
        <end position="424"/>
    </location>
</feature>
<keyword evidence="2" id="KW-0645">Protease</keyword>
<protein>
    <submittedName>
        <fullName evidence="8">C40 family peptidase</fullName>
    </submittedName>
</protein>
<comment type="caution">
    <text evidence="8">The sequence shown here is derived from an EMBL/GenBank/DDBJ whole genome shotgun (WGS) entry which is preliminary data.</text>
</comment>
<dbReference type="InterPro" id="IPR051794">
    <property type="entry name" value="PG_Endopeptidase_C40"/>
</dbReference>
<dbReference type="SUPFAM" id="SSF54001">
    <property type="entry name" value="Cysteine proteinases"/>
    <property type="match status" value="1"/>
</dbReference>
<keyword evidence="3" id="KW-0378">Hydrolase</keyword>
<keyword evidence="6" id="KW-0732">Signal</keyword>
<evidence type="ECO:0000313" key="8">
    <source>
        <dbReference type="EMBL" id="MBS2549683.1"/>
    </source>
</evidence>
<dbReference type="Pfam" id="PF00877">
    <property type="entry name" value="NLPC_P60"/>
    <property type="match status" value="1"/>
</dbReference>
<reference evidence="8 9" key="1">
    <citation type="submission" date="2020-02" db="EMBL/GenBank/DDBJ databases">
        <title>Acidophilic actinobacteria isolated from forest soil.</title>
        <authorList>
            <person name="Golinska P."/>
        </authorList>
    </citation>
    <scope>NUCLEOTIDE SEQUENCE [LARGE SCALE GENOMIC DNA]</scope>
    <source>
        <strain evidence="8 9">NL8</strain>
    </source>
</reference>
<feature type="region of interest" description="Disordered" evidence="5">
    <location>
        <begin position="177"/>
        <end position="196"/>
    </location>
</feature>
<dbReference type="PANTHER" id="PTHR47359">
    <property type="entry name" value="PEPTIDOGLYCAN DL-ENDOPEPTIDASE CWLO"/>
    <property type="match status" value="1"/>
</dbReference>
<keyword evidence="4" id="KW-0788">Thiol protease</keyword>
<dbReference type="PROSITE" id="PS51935">
    <property type="entry name" value="NLPC_P60"/>
    <property type="match status" value="1"/>
</dbReference>
<gene>
    <name evidence="8" type="ORF">KGQ19_22725</name>
</gene>
<accession>A0ABS5KUE6</accession>
<evidence type="ECO:0000256" key="1">
    <source>
        <dbReference type="ARBA" id="ARBA00007074"/>
    </source>
</evidence>
<organism evidence="8 9">
    <name type="scientific">Catenulispora pinistramenti</name>
    <dbReference type="NCBI Taxonomy" id="2705254"/>
    <lineage>
        <taxon>Bacteria</taxon>
        <taxon>Bacillati</taxon>
        <taxon>Actinomycetota</taxon>
        <taxon>Actinomycetes</taxon>
        <taxon>Catenulisporales</taxon>
        <taxon>Catenulisporaceae</taxon>
        <taxon>Catenulispora</taxon>
    </lineage>
</organism>
<evidence type="ECO:0000313" key="9">
    <source>
        <dbReference type="Proteomes" id="UP000730482"/>
    </source>
</evidence>
<feature type="domain" description="NlpC/P60" evidence="7">
    <location>
        <begin position="299"/>
        <end position="424"/>
    </location>
</feature>
<dbReference type="PANTHER" id="PTHR47359:SF3">
    <property type="entry name" value="NLP_P60 DOMAIN-CONTAINING PROTEIN-RELATED"/>
    <property type="match status" value="1"/>
</dbReference>
<dbReference type="Gene3D" id="3.90.1720.10">
    <property type="entry name" value="endopeptidase domain like (from Nostoc punctiforme)"/>
    <property type="match status" value="1"/>
</dbReference>
<dbReference type="InterPro" id="IPR000064">
    <property type="entry name" value="NLP_P60_dom"/>
</dbReference>